<feature type="transmembrane region" description="Helical" evidence="1">
    <location>
        <begin position="180"/>
        <end position="206"/>
    </location>
</feature>
<evidence type="ECO:0000313" key="3">
    <source>
        <dbReference type="Proteomes" id="UP000030645"/>
    </source>
</evidence>
<feature type="transmembrane region" description="Helical" evidence="1">
    <location>
        <begin position="230"/>
        <end position="248"/>
    </location>
</feature>
<feature type="transmembrane region" description="Helical" evidence="1">
    <location>
        <begin position="28"/>
        <end position="50"/>
    </location>
</feature>
<accession>W9QXG6</accession>
<reference evidence="3" key="1">
    <citation type="submission" date="2013-01" db="EMBL/GenBank/DDBJ databases">
        <title>Draft Genome Sequence of a Mulberry Tree, Morus notabilis C.K. Schneid.</title>
        <authorList>
            <person name="He N."/>
            <person name="Zhao S."/>
        </authorList>
    </citation>
    <scope>NUCLEOTIDE SEQUENCE</scope>
</reference>
<dbReference type="STRING" id="981085.W9QXG6"/>
<feature type="transmembrane region" description="Helical" evidence="1">
    <location>
        <begin position="143"/>
        <end position="168"/>
    </location>
</feature>
<name>W9QXG6_9ROSA</name>
<dbReference type="Proteomes" id="UP000030645">
    <property type="component" value="Unassembled WGS sequence"/>
</dbReference>
<sequence length="322" mass="36234">MAFLDIFSEFVETLQKSLKVFSRKNGKLVRSVILIFLLLISILLVANIFSVKPYLADFVFKLSTILLSPSSVDFANLLIPIKYDLRIIATIEWINAVASSTTSLLFATATILSSSAAHRGKDLHLRHLVSCVVKLWKRPFVTFFYTTLLDLGYVLFVLTFVAPFVLIFEHELTMHFVLPILILIPIALLYFYLAVVWTLAIVVSVLEEKSGIEALGKAGQIVRGLKLKGFLLKLFFGALYCALLILLRMTNERQSVGTKLCVFLLFVNSICFLKMFSLIAYTVFYHECMKMHGEEVSEIQGSMEYTETGSTDTPLITAKNIA</sequence>
<dbReference type="OrthoDB" id="777403at2759"/>
<feature type="transmembrane region" description="Helical" evidence="1">
    <location>
        <begin position="93"/>
        <end position="112"/>
    </location>
</feature>
<evidence type="ECO:0000256" key="1">
    <source>
        <dbReference type="SAM" id="Phobius"/>
    </source>
</evidence>
<gene>
    <name evidence="2" type="ORF">L484_006262</name>
</gene>
<proteinExistence type="predicted"/>
<protein>
    <recommendedName>
        <fullName evidence="4">Transmembrane protein</fullName>
    </recommendedName>
</protein>
<dbReference type="AlphaFoldDB" id="W9QXG6"/>
<dbReference type="eggNOG" id="ENOG502S2UB">
    <property type="taxonomic scope" value="Eukaryota"/>
</dbReference>
<dbReference type="PANTHER" id="PTHR33133">
    <property type="entry name" value="OS08G0107100 PROTEIN-RELATED"/>
    <property type="match status" value="1"/>
</dbReference>
<organism evidence="2 3">
    <name type="scientific">Morus notabilis</name>
    <dbReference type="NCBI Taxonomy" id="981085"/>
    <lineage>
        <taxon>Eukaryota</taxon>
        <taxon>Viridiplantae</taxon>
        <taxon>Streptophyta</taxon>
        <taxon>Embryophyta</taxon>
        <taxon>Tracheophyta</taxon>
        <taxon>Spermatophyta</taxon>
        <taxon>Magnoliopsida</taxon>
        <taxon>eudicotyledons</taxon>
        <taxon>Gunneridae</taxon>
        <taxon>Pentapetalae</taxon>
        <taxon>rosids</taxon>
        <taxon>fabids</taxon>
        <taxon>Rosales</taxon>
        <taxon>Moraceae</taxon>
        <taxon>Moreae</taxon>
        <taxon>Morus</taxon>
    </lineage>
</organism>
<keyword evidence="1" id="KW-1133">Transmembrane helix</keyword>
<feature type="transmembrane region" description="Helical" evidence="1">
    <location>
        <begin position="260"/>
        <end position="284"/>
    </location>
</feature>
<keyword evidence="1" id="KW-0472">Membrane</keyword>
<evidence type="ECO:0008006" key="4">
    <source>
        <dbReference type="Google" id="ProtNLM"/>
    </source>
</evidence>
<dbReference type="KEGG" id="mnt:21389696"/>
<keyword evidence="3" id="KW-1185">Reference proteome</keyword>
<dbReference type="EMBL" id="KE343947">
    <property type="protein sequence ID" value="EXB49712.1"/>
    <property type="molecule type" value="Genomic_DNA"/>
</dbReference>
<dbReference type="PANTHER" id="PTHR33133:SF1">
    <property type="entry name" value="EXPRESSED PROTEIN-RELATED"/>
    <property type="match status" value="1"/>
</dbReference>
<evidence type="ECO:0000313" key="2">
    <source>
        <dbReference type="EMBL" id="EXB49712.1"/>
    </source>
</evidence>
<keyword evidence="1" id="KW-0812">Transmembrane</keyword>